<name>A0A371AX92_9FIRM</name>
<dbReference type="Proteomes" id="UP000255036">
    <property type="component" value="Unassembled WGS sequence"/>
</dbReference>
<dbReference type="OrthoDB" id="42940at2"/>
<dbReference type="GO" id="GO:0015768">
    <property type="term" value="P:maltose transport"/>
    <property type="evidence" value="ECO:0007669"/>
    <property type="project" value="TreeGrafter"/>
</dbReference>
<dbReference type="PROSITE" id="PS01037">
    <property type="entry name" value="SBP_BACTERIAL_1"/>
    <property type="match status" value="1"/>
</dbReference>
<gene>
    <name evidence="4" type="ORF">DWV06_05570</name>
</gene>
<dbReference type="PROSITE" id="PS51257">
    <property type="entry name" value="PROKAR_LIPOPROTEIN"/>
    <property type="match status" value="1"/>
</dbReference>
<keyword evidence="5" id="KW-1185">Reference proteome</keyword>
<evidence type="ECO:0000313" key="5">
    <source>
        <dbReference type="Proteomes" id="UP000255036"/>
    </source>
</evidence>
<dbReference type="AlphaFoldDB" id="A0A371AX92"/>
<accession>A0A371AX92</accession>
<protein>
    <submittedName>
        <fullName evidence="4">Maltose ABC transporter substrate-binding protein</fullName>
    </submittedName>
</protein>
<evidence type="ECO:0000256" key="2">
    <source>
        <dbReference type="ARBA" id="ARBA00022448"/>
    </source>
</evidence>
<dbReference type="GO" id="GO:0042956">
    <property type="term" value="P:maltodextrin transmembrane transport"/>
    <property type="evidence" value="ECO:0007669"/>
    <property type="project" value="TreeGrafter"/>
</dbReference>
<dbReference type="EMBL" id="QRCT01000014">
    <property type="protein sequence ID" value="RDU24169.1"/>
    <property type="molecule type" value="Genomic_DNA"/>
</dbReference>
<dbReference type="GO" id="GO:1901982">
    <property type="term" value="F:maltose binding"/>
    <property type="evidence" value="ECO:0007669"/>
    <property type="project" value="TreeGrafter"/>
</dbReference>
<organism evidence="4 5">
    <name type="scientific">Anaerosacchariphilus polymeriproducens</name>
    <dbReference type="NCBI Taxonomy" id="1812858"/>
    <lineage>
        <taxon>Bacteria</taxon>
        <taxon>Bacillati</taxon>
        <taxon>Bacillota</taxon>
        <taxon>Clostridia</taxon>
        <taxon>Lachnospirales</taxon>
        <taxon>Lachnospiraceae</taxon>
        <taxon>Anaerosacchariphilus</taxon>
    </lineage>
</organism>
<keyword evidence="3" id="KW-0732">Signal</keyword>
<dbReference type="GO" id="GO:0055052">
    <property type="term" value="C:ATP-binding cassette (ABC) transporter complex, substrate-binding subunit-containing"/>
    <property type="evidence" value="ECO:0007669"/>
    <property type="project" value="TreeGrafter"/>
</dbReference>
<dbReference type="InterPro" id="IPR006061">
    <property type="entry name" value="SBP_1_CS"/>
</dbReference>
<comment type="caution">
    <text evidence="4">The sequence shown here is derived from an EMBL/GenBank/DDBJ whole genome shotgun (WGS) entry which is preliminary data.</text>
</comment>
<reference evidence="4 5" key="1">
    <citation type="submission" date="2018-07" db="EMBL/GenBank/DDBJ databases">
        <title>Anaerosacharophilus polymeroproducens gen. nov. sp. nov., an anaerobic bacterium isolated from salt field.</title>
        <authorList>
            <person name="Kim W."/>
            <person name="Yang S.-H."/>
            <person name="Oh J."/>
            <person name="Lee J.-H."/>
            <person name="Kwon K.K."/>
        </authorList>
    </citation>
    <scope>NUCLEOTIDE SEQUENCE [LARGE SCALE GENOMIC DNA]</scope>
    <source>
        <strain evidence="4 5">MCWD5</strain>
    </source>
</reference>
<dbReference type="InterPro" id="IPR006059">
    <property type="entry name" value="SBP"/>
</dbReference>
<evidence type="ECO:0000313" key="4">
    <source>
        <dbReference type="EMBL" id="RDU24169.1"/>
    </source>
</evidence>
<dbReference type="SUPFAM" id="SSF53850">
    <property type="entry name" value="Periplasmic binding protein-like II"/>
    <property type="match status" value="1"/>
</dbReference>
<dbReference type="GO" id="GO:0055085">
    <property type="term" value="P:transmembrane transport"/>
    <property type="evidence" value="ECO:0007669"/>
    <property type="project" value="InterPro"/>
</dbReference>
<keyword evidence="2" id="KW-0813">Transport</keyword>
<evidence type="ECO:0000256" key="3">
    <source>
        <dbReference type="ARBA" id="ARBA00022729"/>
    </source>
</evidence>
<dbReference type="RefSeq" id="WP_115481194.1">
    <property type="nucleotide sequence ID" value="NZ_QRCT01000014.1"/>
</dbReference>
<dbReference type="CDD" id="cd13586">
    <property type="entry name" value="PBP2_Maltose_binding_like"/>
    <property type="match status" value="1"/>
</dbReference>
<sequence length="425" mass="46951">MKSKKIICKLMVGIMIVGVLTGCGKKVIPTEATKVQEDTKELKAEEGAKLLFWAKPGELEYGKAVAESFQKEYGVKVTVQESGLDAVNKMMLDGPSGNGADIFMAAHDTFSTAHDAGLLLELNNSVTEKIKEQVNETAVKSVEKAGKLYGVPVSVETYGLLYNKNLVKDEPAETMEQIVEEAKAYNNPGENKFWYLTAVSDGFAAYPFLSLDGFSVFGKNGTDNDNPGFKTPEFEKGLENISALKEIIPIKAEDLKMETASQLEQNFKEGKTAYYPSGPWLVKTLKEDNIDFGVTTLPTWGGKQMKSFASIQNAYVSAYTDYPKAAQLFASYLISEEAASLLYEKVYKITSRKDISNVSGLKDDEQLRVFAEAFKDAVPMPAVKRMSYYWTVIQGVINPVFEQKMTPTEGARKAQKDFDALVESE</sequence>
<evidence type="ECO:0000256" key="1">
    <source>
        <dbReference type="ARBA" id="ARBA00008520"/>
    </source>
</evidence>
<proteinExistence type="inferred from homology"/>
<dbReference type="PANTHER" id="PTHR30061:SF50">
    <property type="entry name" value="MALTOSE_MALTODEXTRIN-BINDING PERIPLASMIC PROTEIN"/>
    <property type="match status" value="1"/>
</dbReference>
<dbReference type="Pfam" id="PF13416">
    <property type="entry name" value="SBP_bac_8"/>
    <property type="match status" value="1"/>
</dbReference>
<dbReference type="PANTHER" id="PTHR30061">
    <property type="entry name" value="MALTOSE-BINDING PERIPLASMIC PROTEIN"/>
    <property type="match status" value="1"/>
</dbReference>
<dbReference type="Gene3D" id="3.40.190.10">
    <property type="entry name" value="Periplasmic binding protein-like II"/>
    <property type="match status" value="2"/>
</dbReference>
<comment type="similarity">
    <text evidence="1">Belongs to the bacterial solute-binding protein 1 family.</text>
</comment>